<dbReference type="InterPro" id="IPR002710">
    <property type="entry name" value="Dilute_dom"/>
</dbReference>
<feature type="domain" description="Dilute" evidence="2">
    <location>
        <begin position="1"/>
        <end position="96"/>
    </location>
</feature>
<protein>
    <recommendedName>
        <fullName evidence="2">Dilute domain-containing protein</fullName>
    </recommendedName>
</protein>
<evidence type="ECO:0000259" key="2">
    <source>
        <dbReference type="PROSITE" id="PS51126"/>
    </source>
</evidence>
<evidence type="ECO:0000313" key="3">
    <source>
        <dbReference type="EMBL" id="TWU37147.1"/>
    </source>
</evidence>
<comment type="caution">
    <text evidence="3">The sequence shown here is derived from an EMBL/GenBank/DDBJ whole genome shotgun (WGS) entry which is preliminary data.</text>
</comment>
<proteinExistence type="predicted"/>
<dbReference type="OrthoDB" id="5526311at2"/>
<dbReference type="Gene3D" id="3.20.20.80">
    <property type="entry name" value="Glycosidases"/>
    <property type="match status" value="1"/>
</dbReference>
<sequence precursor="true">MKTISCFLLFILSMQFPFSTTAQDLEVLRKEFLELKFGMFIYFNMGTFHEKEWVEPGQDPLSFNPSKLDVAPNRDGLIDENVVQRLQEVGEALSLL</sequence>
<dbReference type="RefSeq" id="WP_146527397.1">
    <property type="nucleotide sequence ID" value="NZ_SJPV01000005.1"/>
</dbReference>
<evidence type="ECO:0000313" key="4">
    <source>
        <dbReference type="Proteomes" id="UP000319143"/>
    </source>
</evidence>
<gene>
    <name evidence="3" type="ORF">Poly41_32740</name>
</gene>
<dbReference type="AlphaFoldDB" id="A0A5C6DMR4"/>
<dbReference type="PROSITE" id="PS51126">
    <property type="entry name" value="DILUTE"/>
    <property type="match status" value="1"/>
</dbReference>
<evidence type="ECO:0000256" key="1">
    <source>
        <dbReference type="SAM" id="SignalP"/>
    </source>
</evidence>
<dbReference type="EMBL" id="SJPV01000005">
    <property type="protein sequence ID" value="TWU37147.1"/>
    <property type="molecule type" value="Genomic_DNA"/>
</dbReference>
<accession>A0A5C6DMR4</accession>
<keyword evidence="4" id="KW-1185">Reference proteome</keyword>
<feature type="signal peptide" evidence="1">
    <location>
        <begin position="1"/>
        <end position="22"/>
    </location>
</feature>
<feature type="chain" id="PRO_5023029509" description="Dilute domain-containing protein" evidence="1">
    <location>
        <begin position="23"/>
        <end position="96"/>
    </location>
</feature>
<keyword evidence="1" id="KW-0732">Signal</keyword>
<name>A0A5C6DMR4_9BACT</name>
<reference evidence="3 4" key="1">
    <citation type="submission" date="2019-02" db="EMBL/GenBank/DDBJ databases">
        <title>Deep-cultivation of Planctomycetes and their phenomic and genomic characterization uncovers novel biology.</title>
        <authorList>
            <person name="Wiegand S."/>
            <person name="Jogler M."/>
            <person name="Boedeker C."/>
            <person name="Pinto D."/>
            <person name="Vollmers J."/>
            <person name="Rivas-Marin E."/>
            <person name="Kohn T."/>
            <person name="Peeters S.H."/>
            <person name="Heuer A."/>
            <person name="Rast P."/>
            <person name="Oberbeckmann S."/>
            <person name="Bunk B."/>
            <person name="Jeske O."/>
            <person name="Meyerdierks A."/>
            <person name="Storesund J.E."/>
            <person name="Kallscheuer N."/>
            <person name="Luecker S."/>
            <person name="Lage O.M."/>
            <person name="Pohl T."/>
            <person name="Merkel B.J."/>
            <person name="Hornburger P."/>
            <person name="Mueller R.-W."/>
            <person name="Bruemmer F."/>
            <person name="Labrenz M."/>
            <person name="Spormann A.M."/>
            <person name="Op Den Camp H."/>
            <person name="Overmann J."/>
            <person name="Amann R."/>
            <person name="Jetten M.S.M."/>
            <person name="Mascher T."/>
            <person name="Medema M.H."/>
            <person name="Devos D.P."/>
            <person name="Kaster A.-K."/>
            <person name="Ovreas L."/>
            <person name="Rohde M."/>
            <person name="Galperin M.Y."/>
            <person name="Jogler C."/>
        </authorList>
    </citation>
    <scope>NUCLEOTIDE SEQUENCE [LARGE SCALE GENOMIC DNA]</scope>
    <source>
        <strain evidence="3 4">Poly41</strain>
    </source>
</reference>
<organism evidence="3 4">
    <name type="scientific">Novipirellula artificiosorum</name>
    <dbReference type="NCBI Taxonomy" id="2528016"/>
    <lineage>
        <taxon>Bacteria</taxon>
        <taxon>Pseudomonadati</taxon>
        <taxon>Planctomycetota</taxon>
        <taxon>Planctomycetia</taxon>
        <taxon>Pirellulales</taxon>
        <taxon>Pirellulaceae</taxon>
        <taxon>Novipirellula</taxon>
    </lineage>
</organism>
<dbReference type="Proteomes" id="UP000319143">
    <property type="component" value="Unassembled WGS sequence"/>
</dbReference>